<dbReference type="AlphaFoldDB" id="A0AAD4MP93"/>
<dbReference type="Proteomes" id="UP001201812">
    <property type="component" value="Unassembled WGS sequence"/>
</dbReference>
<organism evidence="2 3">
    <name type="scientific">Ditylenchus destructor</name>
    <dbReference type="NCBI Taxonomy" id="166010"/>
    <lineage>
        <taxon>Eukaryota</taxon>
        <taxon>Metazoa</taxon>
        <taxon>Ecdysozoa</taxon>
        <taxon>Nematoda</taxon>
        <taxon>Chromadorea</taxon>
        <taxon>Rhabditida</taxon>
        <taxon>Tylenchina</taxon>
        <taxon>Tylenchomorpha</taxon>
        <taxon>Sphaerularioidea</taxon>
        <taxon>Anguinidae</taxon>
        <taxon>Anguininae</taxon>
        <taxon>Ditylenchus</taxon>
    </lineage>
</organism>
<keyword evidence="3" id="KW-1185">Reference proteome</keyword>
<evidence type="ECO:0000313" key="2">
    <source>
        <dbReference type="EMBL" id="KAI1699465.1"/>
    </source>
</evidence>
<feature type="region of interest" description="Disordered" evidence="1">
    <location>
        <begin position="367"/>
        <end position="404"/>
    </location>
</feature>
<proteinExistence type="predicted"/>
<evidence type="ECO:0000256" key="1">
    <source>
        <dbReference type="SAM" id="MobiDB-lite"/>
    </source>
</evidence>
<protein>
    <submittedName>
        <fullName evidence="2">Uncharacterized protein</fullName>
    </submittedName>
</protein>
<name>A0AAD4MP93_9BILA</name>
<comment type="caution">
    <text evidence="2">The sequence shown here is derived from an EMBL/GenBank/DDBJ whole genome shotgun (WGS) entry which is preliminary data.</text>
</comment>
<reference evidence="2" key="1">
    <citation type="submission" date="2022-01" db="EMBL/GenBank/DDBJ databases">
        <title>Genome Sequence Resource for Two Populations of Ditylenchus destructor, the Migratory Endoparasitic Phytonematode.</title>
        <authorList>
            <person name="Zhang H."/>
            <person name="Lin R."/>
            <person name="Xie B."/>
        </authorList>
    </citation>
    <scope>NUCLEOTIDE SEQUENCE</scope>
    <source>
        <strain evidence="2">BazhouSP</strain>
    </source>
</reference>
<dbReference type="EMBL" id="JAKKPZ010000178">
    <property type="protein sequence ID" value="KAI1699465.1"/>
    <property type="molecule type" value="Genomic_DNA"/>
</dbReference>
<evidence type="ECO:0000313" key="3">
    <source>
        <dbReference type="Proteomes" id="UP001201812"/>
    </source>
</evidence>
<sequence length="404" mass="45767">MSLLPSNYPEVSIRQAEDEVSSTSKKFDLKHSCEHAVNAFVFNRYHSFVLDADQQYREAIKNDELRELALQIELISADGSFTEGQVPYIDVMDLAGNSLACDSVTKSFRERNDISNTLLDIIYGNVKKTQYDKVEDINSKMAHPEHFVFVYSGTRSVYRLKATIRTWNTARLWITVVRTFQGLVKSIRRQEEKYREEKYVLEASEKHYKRICREIVREGQSVFDPEEHISRPKRMLARTAGRAILRNTSTLVTDASVARRQIATNAGNMGEVGAVKPGITVESAIQDLGKVQGKNELLEHQNKELASRLRFANQDNVHLRTIHGIQQNYTKTLENDLENATRLGSKLNPFLLGAGVGTLATAYALTQNGGDGNDDDKASNGLLKENIRIERKYQKQPKPSSRQE</sequence>
<gene>
    <name evidence="2" type="ORF">DdX_17293</name>
</gene>
<accession>A0AAD4MP93</accession>